<dbReference type="InterPro" id="IPR013525">
    <property type="entry name" value="ABC2_TM"/>
</dbReference>
<feature type="transmembrane region" description="Helical" evidence="9">
    <location>
        <begin position="24"/>
        <end position="42"/>
    </location>
</feature>
<feature type="transmembrane region" description="Helical" evidence="9">
    <location>
        <begin position="54"/>
        <end position="74"/>
    </location>
</feature>
<feature type="transmembrane region" description="Helical" evidence="9">
    <location>
        <begin position="173"/>
        <end position="191"/>
    </location>
</feature>
<name>A0A1D8B1F7_9ACTO</name>
<dbReference type="OrthoDB" id="9776218at2"/>
<evidence type="ECO:0000256" key="8">
    <source>
        <dbReference type="ARBA" id="ARBA00023251"/>
    </source>
</evidence>
<comment type="similarity">
    <text evidence="2 9">Belongs to the ABC-2 integral membrane protein family.</text>
</comment>
<evidence type="ECO:0000256" key="7">
    <source>
        <dbReference type="ARBA" id="ARBA00023136"/>
    </source>
</evidence>
<keyword evidence="12" id="KW-1185">Reference proteome</keyword>
<feature type="transmembrane region" description="Helical" evidence="9">
    <location>
        <begin position="224"/>
        <end position="246"/>
    </location>
</feature>
<dbReference type="STRING" id="178339.BH719_03055"/>
<organism evidence="11 12">
    <name type="scientific">Pauljensenia hongkongensis</name>
    <dbReference type="NCBI Taxonomy" id="178339"/>
    <lineage>
        <taxon>Bacteria</taxon>
        <taxon>Bacillati</taxon>
        <taxon>Actinomycetota</taxon>
        <taxon>Actinomycetes</taxon>
        <taxon>Actinomycetales</taxon>
        <taxon>Actinomycetaceae</taxon>
        <taxon>Pauljensenia</taxon>
    </lineage>
</organism>
<evidence type="ECO:0000256" key="9">
    <source>
        <dbReference type="RuleBase" id="RU361157"/>
    </source>
</evidence>
<dbReference type="GO" id="GO:0043190">
    <property type="term" value="C:ATP-binding cassette (ABC) transporter complex"/>
    <property type="evidence" value="ECO:0007669"/>
    <property type="project" value="InterPro"/>
</dbReference>
<dbReference type="GO" id="GO:0140359">
    <property type="term" value="F:ABC-type transporter activity"/>
    <property type="evidence" value="ECO:0007669"/>
    <property type="project" value="InterPro"/>
</dbReference>
<keyword evidence="7 9" id="KW-0472">Membrane</keyword>
<dbReference type="InterPro" id="IPR000412">
    <property type="entry name" value="ABC_2_transport"/>
</dbReference>
<evidence type="ECO:0000256" key="4">
    <source>
        <dbReference type="ARBA" id="ARBA00022475"/>
    </source>
</evidence>
<comment type="subcellular location">
    <subcellularLocation>
        <location evidence="1 9">Cell membrane</location>
        <topology evidence="1 9">Multi-pass membrane protein</topology>
    </subcellularLocation>
</comment>
<accession>A0A1D8B1F7</accession>
<evidence type="ECO:0000256" key="5">
    <source>
        <dbReference type="ARBA" id="ARBA00022692"/>
    </source>
</evidence>
<reference evidence="11 12" key="1">
    <citation type="submission" date="2016-09" db="EMBL/GenBank/DDBJ databases">
        <title>Complete genome sequence of Actinomyces hongkongensis HKU8.</title>
        <authorList>
            <person name="Gao Y.-X."/>
            <person name="Zhou Y.-Y."/>
            <person name="Xie Y."/>
            <person name="Wang M."/>
            <person name="Wang S.-J."/>
            <person name="Shen S.-G."/>
        </authorList>
    </citation>
    <scope>NUCLEOTIDE SEQUENCE [LARGE SCALE GENOMIC DNA]</scope>
    <source>
        <strain evidence="11 12">HKU8</strain>
    </source>
</reference>
<dbReference type="AlphaFoldDB" id="A0A1D8B1F7"/>
<evidence type="ECO:0000256" key="2">
    <source>
        <dbReference type="ARBA" id="ARBA00007783"/>
    </source>
</evidence>
<keyword evidence="4 9" id="KW-1003">Cell membrane</keyword>
<dbReference type="Pfam" id="PF01061">
    <property type="entry name" value="ABC2_membrane"/>
    <property type="match status" value="1"/>
</dbReference>
<keyword evidence="6 9" id="KW-1133">Transmembrane helix</keyword>
<sequence>MNPATWWATTTRVLRQLVADRRTIGIVLVVPTALLVLLHFVFLDVPVAPGAEPAFPVLAVNMYGIFPMVAMFLVTSITMQRERVTGALERLWTTRLHRADLLFGYAAAFTVIGVLQSLVMWSVGAFFLGVSTEAGAPWVVDVTGAGAFVGIALGLVASAFARSEFQAVQFMPVFIIPQLFLCGFFVPTAYLPSPLERIAAVLPMTHTVAALEEVRLQSAPGQGYWKALAVMLAWGIGALVVASLTMPRRTR</sequence>
<keyword evidence="8" id="KW-0046">Antibiotic resistance</keyword>
<dbReference type="Proteomes" id="UP000095214">
    <property type="component" value="Chromosome"/>
</dbReference>
<feature type="transmembrane region" description="Helical" evidence="9">
    <location>
        <begin position="102"/>
        <end position="130"/>
    </location>
</feature>
<evidence type="ECO:0000313" key="12">
    <source>
        <dbReference type="Proteomes" id="UP000095214"/>
    </source>
</evidence>
<keyword evidence="3 9" id="KW-0813">Transport</keyword>
<dbReference type="RefSeq" id="WP_009743273.1">
    <property type="nucleotide sequence ID" value="NZ_CP017298.1"/>
</dbReference>
<protein>
    <recommendedName>
        <fullName evidence="9">Transport permease protein</fullName>
    </recommendedName>
</protein>
<dbReference type="PANTHER" id="PTHR30294">
    <property type="entry name" value="MEMBRANE COMPONENT OF ABC TRANSPORTER YHHJ-RELATED"/>
    <property type="match status" value="1"/>
</dbReference>
<dbReference type="EMBL" id="CP017298">
    <property type="protein sequence ID" value="AOS46963.1"/>
    <property type="molecule type" value="Genomic_DNA"/>
</dbReference>
<evidence type="ECO:0000256" key="6">
    <source>
        <dbReference type="ARBA" id="ARBA00022989"/>
    </source>
</evidence>
<evidence type="ECO:0000256" key="3">
    <source>
        <dbReference type="ARBA" id="ARBA00022448"/>
    </source>
</evidence>
<dbReference type="PROSITE" id="PS51012">
    <property type="entry name" value="ABC_TM2"/>
    <property type="match status" value="1"/>
</dbReference>
<dbReference type="GO" id="GO:0046677">
    <property type="term" value="P:response to antibiotic"/>
    <property type="evidence" value="ECO:0007669"/>
    <property type="project" value="UniProtKB-KW"/>
</dbReference>
<gene>
    <name evidence="11" type="ORF">BH719_03055</name>
</gene>
<dbReference type="InterPro" id="IPR051449">
    <property type="entry name" value="ABC-2_transporter_component"/>
</dbReference>
<evidence type="ECO:0000256" key="1">
    <source>
        <dbReference type="ARBA" id="ARBA00004651"/>
    </source>
</evidence>
<dbReference type="PIRSF" id="PIRSF006648">
    <property type="entry name" value="DrrB"/>
    <property type="match status" value="1"/>
</dbReference>
<feature type="transmembrane region" description="Helical" evidence="9">
    <location>
        <begin position="142"/>
        <end position="161"/>
    </location>
</feature>
<dbReference type="InterPro" id="IPR047817">
    <property type="entry name" value="ABC2_TM_bact-type"/>
</dbReference>
<proteinExistence type="inferred from homology"/>
<dbReference type="PANTHER" id="PTHR30294:SF38">
    <property type="entry name" value="TRANSPORT PERMEASE PROTEIN"/>
    <property type="match status" value="1"/>
</dbReference>
<dbReference type="KEGG" id="phon:BH719_03055"/>
<keyword evidence="5 9" id="KW-0812">Transmembrane</keyword>
<evidence type="ECO:0000313" key="11">
    <source>
        <dbReference type="EMBL" id="AOS46963.1"/>
    </source>
</evidence>
<feature type="domain" description="ABC transmembrane type-2" evidence="10">
    <location>
        <begin position="22"/>
        <end position="249"/>
    </location>
</feature>
<evidence type="ECO:0000259" key="10">
    <source>
        <dbReference type="PROSITE" id="PS51012"/>
    </source>
</evidence>